<gene>
    <name evidence="2" type="ORF">SDC9_138763</name>
</gene>
<protein>
    <submittedName>
        <fullName evidence="2">Uncharacterized protein</fullName>
    </submittedName>
</protein>
<evidence type="ECO:0000313" key="2">
    <source>
        <dbReference type="EMBL" id="MPM91632.1"/>
    </source>
</evidence>
<feature type="transmembrane region" description="Helical" evidence="1">
    <location>
        <begin position="39"/>
        <end position="61"/>
    </location>
</feature>
<feature type="transmembrane region" description="Helical" evidence="1">
    <location>
        <begin position="81"/>
        <end position="104"/>
    </location>
</feature>
<feature type="transmembrane region" description="Helical" evidence="1">
    <location>
        <begin position="6"/>
        <end position="27"/>
    </location>
</feature>
<comment type="caution">
    <text evidence="2">The sequence shown here is derived from an EMBL/GenBank/DDBJ whole genome shotgun (WGS) entry which is preliminary data.</text>
</comment>
<keyword evidence="1" id="KW-0472">Membrane</keyword>
<proteinExistence type="predicted"/>
<dbReference type="EMBL" id="VSSQ01038665">
    <property type="protein sequence ID" value="MPM91632.1"/>
    <property type="molecule type" value="Genomic_DNA"/>
</dbReference>
<keyword evidence="1" id="KW-0812">Transmembrane</keyword>
<organism evidence="2">
    <name type="scientific">bioreactor metagenome</name>
    <dbReference type="NCBI Taxonomy" id="1076179"/>
    <lineage>
        <taxon>unclassified sequences</taxon>
        <taxon>metagenomes</taxon>
        <taxon>ecological metagenomes</taxon>
    </lineage>
</organism>
<accession>A0A645DT58</accession>
<name>A0A645DT58_9ZZZZ</name>
<sequence>MQTLSAVFTSLGLISVAITCVLLLYTIQKQKDRIKNKKLLMTTYLYIKIIVVAACILFYAGDVLGAYKNYVVDGITNTPTILYSVFLRDFKSVFFPGIAIFCVAEHLNRITKKTENQG</sequence>
<evidence type="ECO:0000256" key="1">
    <source>
        <dbReference type="SAM" id="Phobius"/>
    </source>
</evidence>
<keyword evidence="1" id="KW-1133">Transmembrane helix</keyword>
<reference evidence="2" key="1">
    <citation type="submission" date="2019-08" db="EMBL/GenBank/DDBJ databases">
        <authorList>
            <person name="Kucharzyk K."/>
            <person name="Murdoch R.W."/>
            <person name="Higgins S."/>
            <person name="Loffler F."/>
        </authorList>
    </citation>
    <scope>NUCLEOTIDE SEQUENCE</scope>
</reference>
<dbReference type="AlphaFoldDB" id="A0A645DT58"/>